<name>A0A8J5WNQ0_ZIZPA</name>
<dbReference type="AlphaFoldDB" id="A0A8J5WNQ0"/>
<dbReference type="EMBL" id="JAAALK010000080">
    <property type="protein sequence ID" value="KAG8091929.1"/>
    <property type="molecule type" value="Genomic_DNA"/>
</dbReference>
<reference evidence="1" key="1">
    <citation type="journal article" date="2021" name="bioRxiv">
        <title>Whole Genome Assembly and Annotation of Northern Wild Rice, Zizania palustris L., Supports a Whole Genome Duplication in the Zizania Genus.</title>
        <authorList>
            <person name="Haas M."/>
            <person name="Kono T."/>
            <person name="Macchietto M."/>
            <person name="Millas R."/>
            <person name="McGilp L."/>
            <person name="Shao M."/>
            <person name="Duquette J."/>
            <person name="Hirsch C.N."/>
            <person name="Kimball J."/>
        </authorList>
    </citation>
    <scope>NUCLEOTIDE SEQUENCE</scope>
    <source>
        <tissue evidence="1">Fresh leaf tissue</tissue>
    </source>
</reference>
<gene>
    <name evidence="1" type="ORF">GUJ93_ZPchr0012g21680</name>
</gene>
<reference evidence="1" key="2">
    <citation type="submission" date="2021-02" db="EMBL/GenBank/DDBJ databases">
        <authorList>
            <person name="Kimball J.A."/>
            <person name="Haas M.W."/>
            <person name="Macchietto M."/>
            <person name="Kono T."/>
            <person name="Duquette J."/>
            <person name="Shao M."/>
        </authorList>
    </citation>
    <scope>NUCLEOTIDE SEQUENCE</scope>
    <source>
        <tissue evidence="1">Fresh leaf tissue</tissue>
    </source>
</reference>
<comment type="caution">
    <text evidence="1">The sequence shown here is derived from an EMBL/GenBank/DDBJ whole genome shotgun (WGS) entry which is preliminary data.</text>
</comment>
<accession>A0A8J5WNQ0</accession>
<evidence type="ECO:0000313" key="2">
    <source>
        <dbReference type="Proteomes" id="UP000729402"/>
    </source>
</evidence>
<keyword evidence="2" id="KW-1185">Reference proteome</keyword>
<proteinExistence type="predicted"/>
<organism evidence="1 2">
    <name type="scientific">Zizania palustris</name>
    <name type="common">Northern wild rice</name>
    <dbReference type="NCBI Taxonomy" id="103762"/>
    <lineage>
        <taxon>Eukaryota</taxon>
        <taxon>Viridiplantae</taxon>
        <taxon>Streptophyta</taxon>
        <taxon>Embryophyta</taxon>
        <taxon>Tracheophyta</taxon>
        <taxon>Spermatophyta</taxon>
        <taxon>Magnoliopsida</taxon>
        <taxon>Liliopsida</taxon>
        <taxon>Poales</taxon>
        <taxon>Poaceae</taxon>
        <taxon>BOP clade</taxon>
        <taxon>Oryzoideae</taxon>
        <taxon>Oryzeae</taxon>
        <taxon>Zizaniinae</taxon>
        <taxon>Zizania</taxon>
    </lineage>
</organism>
<evidence type="ECO:0000313" key="1">
    <source>
        <dbReference type="EMBL" id="KAG8091929.1"/>
    </source>
</evidence>
<dbReference type="Proteomes" id="UP000729402">
    <property type="component" value="Unassembled WGS sequence"/>
</dbReference>
<sequence>MATAASSSLAHRHSCQGDAATTMAAIDSIVLDPDAASVLHLTAHQYNQLFHLLTATNRSSFPITTAPAPTTTDEGDEAFELVAYLT</sequence>
<protein>
    <submittedName>
        <fullName evidence="1">Uncharacterized protein</fullName>
    </submittedName>
</protein>